<evidence type="ECO:0000256" key="2">
    <source>
        <dbReference type="ARBA" id="ARBA00008242"/>
    </source>
</evidence>
<organism evidence="4 5">
    <name type="scientific">Parascaris univalens</name>
    <name type="common">Nematode worm</name>
    <dbReference type="NCBI Taxonomy" id="6257"/>
    <lineage>
        <taxon>Eukaryota</taxon>
        <taxon>Metazoa</taxon>
        <taxon>Ecdysozoa</taxon>
        <taxon>Nematoda</taxon>
        <taxon>Chromadorea</taxon>
        <taxon>Rhabditida</taxon>
        <taxon>Spirurina</taxon>
        <taxon>Ascaridomorpha</taxon>
        <taxon>Ascaridoidea</taxon>
        <taxon>Ascarididae</taxon>
        <taxon>Parascaris</taxon>
    </lineage>
</organism>
<evidence type="ECO:0000259" key="3">
    <source>
        <dbReference type="PROSITE" id="PS51733"/>
    </source>
</evidence>
<dbReference type="Gene3D" id="3.30.930.10">
    <property type="entry name" value="Bira Bifunctional Protein, Domain 2"/>
    <property type="match status" value="1"/>
</dbReference>
<evidence type="ECO:0000313" key="4">
    <source>
        <dbReference type="Proteomes" id="UP000887569"/>
    </source>
</evidence>
<comment type="similarity">
    <text evidence="2">Belongs to the LplA family.</text>
</comment>
<protein>
    <submittedName>
        <fullName evidence="5">BPL/LPL catalytic domain-containing protein</fullName>
    </submittedName>
</protein>
<dbReference type="Proteomes" id="UP000887569">
    <property type="component" value="Unplaced"/>
</dbReference>
<dbReference type="CDD" id="cd16443">
    <property type="entry name" value="LplA"/>
    <property type="match status" value="1"/>
</dbReference>
<dbReference type="WBParaSite" id="PgR076_g004_t04">
    <property type="protein sequence ID" value="PgR076_g004_t04"/>
    <property type="gene ID" value="PgR076_g004"/>
</dbReference>
<feature type="domain" description="BPL/LPL catalytic" evidence="3">
    <location>
        <begin position="70"/>
        <end position="258"/>
    </location>
</feature>
<dbReference type="Pfam" id="PF21948">
    <property type="entry name" value="LplA-B_cat"/>
    <property type="match status" value="1"/>
</dbReference>
<dbReference type="InterPro" id="IPR004143">
    <property type="entry name" value="BPL_LPL_catalytic"/>
</dbReference>
<evidence type="ECO:0000313" key="5">
    <source>
        <dbReference type="WBParaSite" id="PgR076_g004_t04"/>
    </source>
</evidence>
<reference evidence="5" key="1">
    <citation type="submission" date="2022-11" db="UniProtKB">
        <authorList>
            <consortium name="WormBaseParasite"/>
        </authorList>
    </citation>
    <scope>IDENTIFICATION</scope>
</reference>
<comment type="pathway">
    <text evidence="1">Protein modification; protein lipoylation via exogenous pathway; protein N(6)-(lipoyl)lysine from lipoate: step 2/2.</text>
</comment>
<dbReference type="AlphaFoldDB" id="A0A915C0L2"/>
<keyword evidence="4" id="KW-1185">Reference proteome</keyword>
<accession>A0A915C0L2</accession>
<dbReference type="SUPFAM" id="SSF55681">
    <property type="entry name" value="Class II aaRS and biotin synthetases"/>
    <property type="match status" value="1"/>
</dbReference>
<evidence type="ECO:0000256" key="1">
    <source>
        <dbReference type="ARBA" id="ARBA00005085"/>
    </source>
</evidence>
<dbReference type="InterPro" id="IPR045864">
    <property type="entry name" value="aa-tRNA-synth_II/BPL/LPL"/>
</dbReference>
<dbReference type="GO" id="GO:0017118">
    <property type="term" value="F:lipoyltransferase activity"/>
    <property type="evidence" value="ECO:0007669"/>
    <property type="project" value="TreeGrafter"/>
</dbReference>
<proteinExistence type="inferred from homology"/>
<dbReference type="PANTHER" id="PTHR12561">
    <property type="entry name" value="LIPOATE-PROTEIN LIGASE"/>
    <property type="match status" value="1"/>
</dbReference>
<dbReference type="GO" id="GO:0009249">
    <property type="term" value="P:protein lipoylation"/>
    <property type="evidence" value="ECO:0007669"/>
    <property type="project" value="InterPro"/>
</dbReference>
<dbReference type="InterPro" id="IPR004562">
    <property type="entry name" value="LipoylTrfase_LipoateP_Ligase"/>
</dbReference>
<dbReference type="PANTHER" id="PTHR12561:SF3">
    <property type="entry name" value="LIPOYLTRANSFERASE 1, MITOCHONDRIAL"/>
    <property type="match status" value="1"/>
</dbReference>
<sequence length="335" mass="37971">MAKCFSFGELLKKLDDPHIRRVTYTICPFTHFRKFALRICIMRRVCFLVASHLFGISNSKFTEVRESESLLATMCGKFSSNNPTVVIGRHQNPWKEINIDFVRRRGIDMVRRHSGGGAVYHDLGNINISILTEQKSHRRAENLILLADALNRNYKLNVIPNKRDDLWLQPGERKVSGTAARIANGRAYHHMTLLVNVDLPVLKESLKSPLAEKITTNASASVRARAVGFLAQDDPSVTIQNVIATVSDAFKRHYEATEVLVVPDVVDEQRFPGVTENERLLRSWEWTFAKSPKFTIRLRDNIVHVEKGVVQKVDGTRRDLIGVPFPAVADDLLHI</sequence>
<dbReference type="GO" id="GO:0005739">
    <property type="term" value="C:mitochondrion"/>
    <property type="evidence" value="ECO:0007669"/>
    <property type="project" value="TreeGrafter"/>
</dbReference>
<name>A0A915C0L2_PARUN</name>
<dbReference type="PROSITE" id="PS51733">
    <property type="entry name" value="BPL_LPL_CATALYTIC"/>
    <property type="match status" value="1"/>
</dbReference>